<dbReference type="RefSeq" id="XP_028534056.1">
    <property type="nucleotide sequence ID" value="XM_028677693.1"/>
</dbReference>
<dbReference type="VEuPathDB" id="PlasmoDB:PRELSG_1140400"/>
<reference evidence="2 3" key="1">
    <citation type="submission" date="2015-04" db="EMBL/GenBank/DDBJ databases">
        <authorList>
            <consortium name="Pathogen Informatics"/>
        </authorList>
    </citation>
    <scope>NUCLEOTIDE SEQUENCE [LARGE SCALE GENOMIC DNA]</scope>
    <source>
        <strain evidence="2 3">SGS1</strain>
    </source>
</reference>
<dbReference type="OrthoDB" id="372586at2759"/>
<keyword evidence="3" id="KW-1185">Reference proteome</keyword>
<feature type="compositionally biased region" description="Basic and acidic residues" evidence="1">
    <location>
        <begin position="745"/>
        <end position="759"/>
    </location>
</feature>
<organism evidence="2 3">
    <name type="scientific">Plasmodium relictum</name>
    <dbReference type="NCBI Taxonomy" id="85471"/>
    <lineage>
        <taxon>Eukaryota</taxon>
        <taxon>Sar</taxon>
        <taxon>Alveolata</taxon>
        <taxon>Apicomplexa</taxon>
        <taxon>Aconoidasida</taxon>
        <taxon>Haemosporida</taxon>
        <taxon>Plasmodiidae</taxon>
        <taxon>Plasmodium</taxon>
        <taxon>Plasmodium (Haemamoeba)</taxon>
    </lineage>
</organism>
<dbReference type="KEGG" id="prel:PRELSG_1140400"/>
<evidence type="ECO:0000313" key="3">
    <source>
        <dbReference type="Proteomes" id="UP000220158"/>
    </source>
</evidence>
<evidence type="ECO:0000313" key="2">
    <source>
        <dbReference type="EMBL" id="CRH01055.1"/>
    </source>
</evidence>
<feature type="region of interest" description="Disordered" evidence="1">
    <location>
        <begin position="71"/>
        <end position="111"/>
    </location>
</feature>
<name>A0A1J1H967_PLARL</name>
<dbReference type="Proteomes" id="UP000220158">
    <property type="component" value="Chromosome 11"/>
</dbReference>
<protein>
    <submittedName>
        <fullName evidence="2">Uncharacterized protein</fullName>
    </submittedName>
</protein>
<feature type="region of interest" description="Disordered" evidence="1">
    <location>
        <begin position="704"/>
        <end position="767"/>
    </location>
</feature>
<gene>
    <name evidence="2" type="ORF">PRELSG_1140400</name>
</gene>
<sequence>MKNFYCFFYFCNLFLTSRKKTFYNLKKNKIRNIGNIKIYDTNDNYNYLEKIRNSEYEDILDEIINEYEEKKKREEDNNGIDNKNNNLQENLDSNNVNKDNNSENGESKKRDEIKRIQQQKENNILNLCNLNYDLLNILLKKELEKNKNDDEDKHYNKFSLFLEIQNDIRNKKMYIDDSVGRYFLNIDNIFVNTISERELHFLKNEIYKNIIYLKYKYLKSYKSTIHDLKQIKQNKTEEINKHVSIVHEDEDSEELVNKNDYADDNSNYTKYNGNESKINNDITGKKEDKENTYTNKISLNDLNKDHIHSSNSEYIKNIDEKLSIESLKEIIDVKQRLSILQKNFDDLKNLNIADFLSKNNFLNDLNVHNFIFYNYNCHSLDKTMKNFVKKIHKGDISKNIKKNDNEINSINKNEKSNSFSKEEGNDILKDAENNYSYICIPKMSDYNFFKSESRSIIINLSSQIDDEKKSFQKINELNIDTDKGILVLSGNEKNLNVSVRNICDKISYLSQSFTIYPQLNYNENISKNKKIILRILMLMLFYFKIKNLYVICLDDKSTKFFYEFMKNSGNNLLMNFCKNKKDEYLFVDLDKIKFSHVFSRNFVPLFSIDNIFKNHVFMMNKEENIFDINFFKRSCLFIFLNEHGDKKNVISSSVQHFFYYKKFDYPFIYNIDKKYSLETLKKFNEILLYITSWIDIFHTSENENNSKNNEELDDDEHDEKDDEDENSELSDQNDDENDEDNYEKEDEREGEGYFGKDIDRDEENENY</sequence>
<feature type="compositionally biased region" description="Low complexity" evidence="1">
    <location>
        <begin position="79"/>
        <end position="104"/>
    </location>
</feature>
<dbReference type="OMA" id="DERECDG"/>
<proteinExistence type="predicted"/>
<evidence type="ECO:0000256" key="1">
    <source>
        <dbReference type="SAM" id="MobiDB-lite"/>
    </source>
</evidence>
<dbReference type="AlphaFoldDB" id="A0A1J1H967"/>
<accession>A0A1J1H967</accession>
<dbReference type="GeneID" id="39737182"/>
<dbReference type="EMBL" id="LN835306">
    <property type="protein sequence ID" value="CRH01055.1"/>
    <property type="molecule type" value="Genomic_DNA"/>
</dbReference>
<feature type="compositionally biased region" description="Acidic residues" evidence="1">
    <location>
        <begin position="711"/>
        <end position="744"/>
    </location>
</feature>